<comment type="caution">
    <text evidence="2">The sequence shown here is derived from an EMBL/GenBank/DDBJ whole genome shotgun (WGS) entry which is preliminary data.</text>
</comment>
<organism evidence="2 3">
    <name type="scientific">Streptomyces caledonius</name>
    <dbReference type="NCBI Taxonomy" id="3134107"/>
    <lineage>
        <taxon>Bacteria</taxon>
        <taxon>Bacillati</taxon>
        <taxon>Actinomycetota</taxon>
        <taxon>Actinomycetes</taxon>
        <taxon>Kitasatosporales</taxon>
        <taxon>Streptomycetaceae</taxon>
        <taxon>Streptomyces</taxon>
    </lineage>
</organism>
<evidence type="ECO:0000313" key="2">
    <source>
        <dbReference type="EMBL" id="MEJ8641026.1"/>
    </source>
</evidence>
<dbReference type="Proteomes" id="UP001382904">
    <property type="component" value="Unassembled WGS sequence"/>
</dbReference>
<reference evidence="2 3" key="1">
    <citation type="submission" date="2024-03" db="EMBL/GenBank/DDBJ databases">
        <title>Novel Streptomyces species of biotechnological and ecological value are a feature of Machair soil.</title>
        <authorList>
            <person name="Prole J.R."/>
            <person name="Goodfellow M."/>
            <person name="Allenby N."/>
            <person name="Ward A.C."/>
        </authorList>
    </citation>
    <scope>NUCLEOTIDE SEQUENCE [LARGE SCALE GENOMIC DNA]</scope>
    <source>
        <strain evidence="2 3">MS1.HAVA.3</strain>
    </source>
</reference>
<proteinExistence type="predicted"/>
<keyword evidence="3" id="KW-1185">Reference proteome</keyword>
<dbReference type="GO" id="GO:0005524">
    <property type="term" value="F:ATP binding"/>
    <property type="evidence" value="ECO:0007669"/>
    <property type="project" value="UniProtKB-KW"/>
</dbReference>
<accession>A0ABU8TZH5</accession>
<keyword evidence="2" id="KW-0547">Nucleotide-binding</keyword>
<dbReference type="SUPFAM" id="SSF52540">
    <property type="entry name" value="P-loop containing nucleoside triphosphate hydrolases"/>
    <property type="match status" value="1"/>
</dbReference>
<dbReference type="InterPro" id="IPR027417">
    <property type="entry name" value="P-loop_NTPase"/>
</dbReference>
<dbReference type="EMBL" id="JBBKAM010000002">
    <property type="protein sequence ID" value="MEJ8641026.1"/>
    <property type="molecule type" value="Genomic_DNA"/>
</dbReference>
<name>A0ABU8TZH5_9ACTN</name>
<dbReference type="InterPro" id="IPR039421">
    <property type="entry name" value="Type_1_exporter"/>
</dbReference>
<protein>
    <submittedName>
        <fullName evidence="2">ABC transporter ATP-binding protein</fullName>
    </submittedName>
</protein>
<gene>
    <name evidence="2" type="ORF">WKI68_05235</name>
</gene>
<dbReference type="PANTHER" id="PTHR43394:SF1">
    <property type="entry name" value="ATP-BINDING CASSETTE SUB-FAMILY B MEMBER 10, MITOCHONDRIAL"/>
    <property type="match status" value="1"/>
</dbReference>
<feature type="region of interest" description="Disordered" evidence="1">
    <location>
        <begin position="119"/>
        <end position="138"/>
    </location>
</feature>
<sequence length="138" mass="14909">MRRLSHGYDTRLADAPMSGGEVQRLGLARAFCHAGRLLVLDDATSSLDTVTAREVERSLAHEVRPGTRIVVAHRLSSAVRADLVVWLEDGRVRAAGTHGELWRHDPGYRAVFAADAKTGTGAEADDRGASPGRQEVAR</sequence>
<dbReference type="Gene3D" id="3.40.50.300">
    <property type="entry name" value="P-loop containing nucleotide triphosphate hydrolases"/>
    <property type="match status" value="1"/>
</dbReference>
<dbReference type="PANTHER" id="PTHR43394">
    <property type="entry name" value="ATP-DEPENDENT PERMEASE MDL1, MITOCHONDRIAL"/>
    <property type="match status" value="1"/>
</dbReference>
<evidence type="ECO:0000256" key="1">
    <source>
        <dbReference type="SAM" id="MobiDB-lite"/>
    </source>
</evidence>
<keyword evidence="2" id="KW-0067">ATP-binding</keyword>
<evidence type="ECO:0000313" key="3">
    <source>
        <dbReference type="Proteomes" id="UP001382904"/>
    </source>
</evidence>